<gene>
    <name evidence="2" type="ORF">HU200_044977</name>
</gene>
<evidence type="ECO:0000256" key="1">
    <source>
        <dbReference type="SAM" id="MobiDB-lite"/>
    </source>
</evidence>
<feature type="compositionally biased region" description="Basic and acidic residues" evidence="1">
    <location>
        <begin position="27"/>
        <end position="36"/>
    </location>
</feature>
<name>A0A835B6Q3_9POAL</name>
<evidence type="ECO:0000313" key="3">
    <source>
        <dbReference type="Proteomes" id="UP000636709"/>
    </source>
</evidence>
<accession>A0A835B6Q3</accession>
<organism evidence="2 3">
    <name type="scientific">Digitaria exilis</name>
    <dbReference type="NCBI Taxonomy" id="1010633"/>
    <lineage>
        <taxon>Eukaryota</taxon>
        <taxon>Viridiplantae</taxon>
        <taxon>Streptophyta</taxon>
        <taxon>Embryophyta</taxon>
        <taxon>Tracheophyta</taxon>
        <taxon>Spermatophyta</taxon>
        <taxon>Magnoliopsida</taxon>
        <taxon>Liliopsida</taxon>
        <taxon>Poales</taxon>
        <taxon>Poaceae</taxon>
        <taxon>PACMAD clade</taxon>
        <taxon>Panicoideae</taxon>
        <taxon>Panicodae</taxon>
        <taxon>Paniceae</taxon>
        <taxon>Anthephorinae</taxon>
        <taxon>Digitaria</taxon>
    </lineage>
</organism>
<dbReference type="Proteomes" id="UP000636709">
    <property type="component" value="Unassembled WGS sequence"/>
</dbReference>
<sequence length="76" mass="8348">MSRQNRRETKRAETMADGAGRKKRTKRDMDGKEEARQSGGRPESKGGGGGPSGAEAGEQPRRRLAHAFRRAPCLRV</sequence>
<keyword evidence="3" id="KW-1185">Reference proteome</keyword>
<feature type="region of interest" description="Disordered" evidence="1">
    <location>
        <begin position="1"/>
        <end position="76"/>
    </location>
</feature>
<dbReference type="EMBL" id="JACEFO010002103">
    <property type="protein sequence ID" value="KAF8683118.1"/>
    <property type="molecule type" value="Genomic_DNA"/>
</dbReference>
<comment type="caution">
    <text evidence="2">The sequence shown here is derived from an EMBL/GenBank/DDBJ whole genome shotgun (WGS) entry which is preliminary data.</text>
</comment>
<feature type="compositionally biased region" description="Basic and acidic residues" evidence="1">
    <location>
        <begin position="1"/>
        <end position="14"/>
    </location>
</feature>
<dbReference type="AlphaFoldDB" id="A0A835B6Q3"/>
<reference evidence="2" key="1">
    <citation type="submission" date="2020-07" db="EMBL/GenBank/DDBJ databases">
        <title>Genome sequence and genetic diversity analysis of an under-domesticated orphan crop, white fonio (Digitaria exilis).</title>
        <authorList>
            <person name="Bennetzen J.L."/>
            <person name="Chen S."/>
            <person name="Ma X."/>
            <person name="Wang X."/>
            <person name="Yssel A.E.J."/>
            <person name="Chaluvadi S.R."/>
            <person name="Johnson M."/>
            <person name="Gangashetty P."/>
            <person name="Hamidou F."/>
            <person name="Sanogo M.D."/>
            <person name="Zwaenepoel A."/>
            <person name="Wallace J."/>
            <person name="Van De Peer Y."/>
            <person name="Van Deynze A."/>
        </authorList>
    </citation>
    <scope>NUCLEOTIDE SEQUENCE</scope>
    <source>
        <tissue evidence="2">Leaves</tissue>
    </source>
</reference>
<evidence type="ECO:0000313" key="2">
    <source>
        <dbReference type="EMBL" id="KAF8683118.1"/>
    </source>
</evidence>
<protein>
    <submittedName>
        <fullName evidence="2">Uncharacterized protein</fullName>
    </submittedName>
</protein>
<proteinExistence type="predicted"/>